<evidence type="ECO:0000256" key="1">
    <source>
        <dbReference type="SAM" id="Coils"/>
    </source>
</evidence>
<feature type="coiled-coil region" evidence="1">
    <location>
        <begin position="3"/>
        <end position="53"/>
    </location>
</feature>
<sequence>MNLEEAKTRKLEFEKNISFAVEKIVPTEQSTVIKEMQEQLTLLTQNFNKITKNLFGKKKISESSKTI</sequence>
<evidence type="ECO:0000313" key="3">
    <source>
        <dbReference type="Proteomes" id="UP001358586"/>
    </source>
</evidence>
<proteinExistence type="predicted"/>
<dbReference type="EMBL" id="JARKNE010000001">
    <property type="protein sequence ID" value="KAK5845747.1"/>
    <property type="molecule type" value="Genomic_DNA"/>
</dbReference>
<comment type="caution">
    <text evidence="2">The sequence shown here is derived from an EMBL/GenBank/DDBJ whole genome shotgun (WGS) entry which is preliminary data.</text>
</comment>
<name>A0ABR0R3I9_GOSAR</name>
<reference evidence="2 3" key="1">
    <citation type="submission" date="2023-03" db="EMBL/GenBank/DDBJ databases">
        <title>WGS of Gossypium arboreum.</title>
        <authorList>
            <person name="Yu D."/>
        </authorList>
    </citation>
    <scope>NUCLEOTIDE SEQUENCE [LARGE SCALE GENOMIC DNA]</scope>
    <source>
        <tissue evidence="2">Leaf</tissue>
    </source>
</reference>
<keyword evidence="1" id="KW-0175">Coiled coil</keyword>
<evidence type="ECO:0000313" key="2">
    <source>
        <dbReference type="EMBL" id="KAK5845747.1"/>
    </source>
</evidence>
<keyword evidence="3" id="KW-1185">Reference proteome</keyword>
<organism evidence="2 3">
    <name type="scientific">Gossypium arboreum</name>
    <name type="common">Tree cotton</name>
    <name type="synonym">Gossypium nanking</name>
    <dbReference type="NCBI Taxonomy" id="29729"/>
    <lineage>
        <taxon>Eukaryota</taxon>
        <taxon>Viridiplantae</taxon>
        <taxon>Streptophyta</taxon>
        <taxon>Embryophyta</taxon>
        <taxon>Tracheophyta</taxon>
        <taxon>Spermatophyta</taxon>
        <taxon>Magnoliopsida</taxon>
        <taxon>eudicotyledons</taxon>
        <taxon>Gunneridae</taxon>
        <taxon>Pentapetalae</taxon>
        <taxon>rosids</taxon>
        <taxon>malvids</taxon>
        <taxon>Malvales</taxon>
        <taxon>Malvaceae</taxon>
        <taxon>Malvoideae</taxon>
        <taxon>Gossypium</taxon>
    </lineage>
</organism>
<dbReference type="Proteomes" id="UP001358586">
    <property type="component" value="Chromosome 1"/>
</dbReference>
<gene>
    <name evidence="2" type="ORF">PVK06_001961</name>
</gene>
<protein>
    <submittedName>
        <fullName evidence="2">Uncharacterized protein</fullName>
    </submittedName>
</protein>
<accession>A0ABR0R3I9</accession>